<organism evidence="3 4">
    <name type="scientific">Knufia fluminis</name>
    <dbReference type="NCBI Taxonomy" id="191047"/>
    <lineage>
        <taxon>Eukaryota</taxon>
        <taxon>Fungi</taxon>
        <taxon>Dikarya</taxon>
        <taxon>Ascomycota</taxon>
        <taxon>Pezizomycotina</taxon>
        <taxon>Eurotiomycetes</taxon>
        <taxon>Chaetothyriomycetidae</taxon>
        <taxon>Chaetothyriales</taxon>
        <taxon>Trichomeriaceae</taxon>
        <taxon>Knufia</taxon>
    </lineage>
</organism>
<dbReference type="SUPFAM" id="SSF54695">
    <property type="entry name" value="POZ domain"/>
    <property type="match status" value="1"/>
</dbReference>
<gene>
    <name evidence="3" type="primary">TMED10_1</name>
    <name evidence="3" type="ORF">OHC33_000962</name>
</gene>
<accession>A0AAN8ESA3</accession>
<dbReference type="EMBL" id="JAKLMC020000002">
    <property type="protein sequence ID" value="KAK5957773.1"/>
    <property type="molecule type" value="Genomic_DNA"/>
</dbReference>
<reference evidence="3 4" key="1">
    <citation type="submission" date="2022-12" db="EMBL/GenBank/DDBJ databases">
        <title>Genomic features and morphological characterization of a novel Knufia sp. strain isolated from spacecraft assembly facility.</title>
        <authorList>
            <person name="Teixeira M."/>
            <person name="Chander A.M."/>
            <person name="Stajich J.E."/>
            <person name="Venkateswaran K."/>
        </authorList>
    </citation>
    <scope>NUCLEOTIDE SEQUENCE [LARGE SCALE GENOMIC DNA]</scope>
    <source>
        <strain evidence="3 4">FJI-L2-BK-P2</strain>
    </source>
</reference>
<dbReference type="InterPro" id="IPR000210">
    <property type="entry name" value="BTB/POZ_dom"/>
</dbReference>
<dbReference type="PANTHER" id="PTHR47843:SF2">
    <property type="entry name" value="BTB DOMAIN-CONTAINING PROTEIN"/>
    <property type="match status" value="1"/>
</dbReference>
<sequence length="268" mass="30314">MASTSPTQNKDPESQASASQSTETMPSSSAQLSTSSEPTPDTPRRFVTSGILTLYFGKKRKEFEIHKSLLMARSKYFEVMLAENAEWKEGQTNEVYWDDEDDGITTDAMEVWTDWLYGRRIDGVTVALLTLFASYKLGEKRLMYDFKNAIMDAFRERHVTKNQYCSASDLTLITKLGLQGTPLHTCIIRCIVSNIHRKPALWEGPTEQSARNSKELREAMKDAEMAWRIMEGLIKCKIEPHNSPHPLKGCHFHDHSDGSVCDAKGVSK</sequence>
<dbReference type="Proteomes" id="UP001316803">
    <property type="component" value="Unassembled WGS sequence"/>
</dbReference>
<evidence type="ECO:0000313" key="3">
    <source>
        <dbReference type="EMBL" id="KAK5957773.1"/>
    </source>
</evidence>
<dbReference type="Gene3D" id="3.30.710.10">
    <property type="entry name" value="Potassium Channel Kv1.1, Chain A"/>
    <property type="match status" value="1"/>
</dbReference>
<evidence type="ECO:0000256" key="1">
    <source>
        <dbReference type="SAM" id="MobiDB-lite"/>
    </source>
</evidence>
<dbReference type="GO" id="GO:0004674">
    <property type="term" value="F:protein serine/threonine kinase activity"/>
    <property type="evidence" value="ECO:0007669"/>
    <property type="project" value="UniProtKB-EC"/>
</dbReference>
<protein>
    <submittedName>
        <fullName evidence="3">Transmembrane emp24 domain-containing protein 10</fullName>
        <ecNumber evidence="3">2.7.11.1</ecNumber>
    </submittedName>
</protein>
<evidence type="ECO:0000259" key="2">
    <source>
        <dbReference type="PROSITE" id="PS50097"/>
    </source>
</evidence>
<keyword evidence="4" id="KW-1185">Reference proteome</keyword>
<keyword evidence="3" id="KW-0472">Membrane</keyword>
<dbReference type="PANTHER" id="PTHR47843">
    <property type="entry name" value="BTB DOMAIN-CONTAINING PROTEIN-RELATED"/>
    <property type="match status" value="1"/>
</dbReference>
<dbReference type="AlphaFoldDB" id="A0AAN8ESA3"/>
<dbReference type="Pfam" id="PF00651">
    <property type="entry name" value="BTB"/>
    <property type="match status" value="1"/>
</dbReference>
<keyword evidence="3" id="KW-0808">Transferase</keyword>
<keyword evidence="3" id="KW-0812">Transmembrane</keyword>
<comment type="caution">
    <text evidence="3">The sequence shown here is derived from an EMBL/GenBank/DDBJ whole genome shotgun (WGS) entry which is preliminary data.</text>
</comment>
<evidence type="ECO:0000313" key="4">
    <source>
        <dbReference type="Proteomes" id="UP001316803"/>
    </source>
</evidence>
<proteinExistence type="predicted"/>
<feature type="compositionally biased region" description="Polar residues" evidence="1">
    <location>
        <begin position="1"/>
        <end position="39"/>
    </location>
</feature>
<dbReference type="CDD" id="cd18186">
    <property type="entry name" value="BTB_POZ_ZBTB_KLHL-like"/>
    <property type="match status" value="1"/>
</dbReference>
<dbReference type="EC" id="2.7.11.1" evidence="3"/>
<name>A0AAN8ESA3_9EURO</name>
<feature type="domain" description="BTB" evidence="2">
    <location>
        <begin position="48"/>
        <end position="122"/>
    </location>
</feature>
<dbReference type="PROSITE" id="PS50097">
    <property type="entry name" value="BTB"/>
    <property type="match status" value="1"/>
</dbReference>
<dbReference type="InterPro" id="IPR011333">
    <property type="entry name" value="SKP1/BTB/POZ_sf"/>
</dbReference>
<feature type="region of interest" description="Disordered" evidence="1">
    <location>
        <begin position="1"/>
        <end position="45"/>
    </location>
</feature>